<proteinExistence type="predicted"/>
<keyword evidence="2" id="KW-0547">Nucleotide-binding</keyword>
<evidence type="ECO:0000256" key="1">
    <source>
        <dbReference type="ARBA" id="ARBA00022448"/>
    </source>
</evidence>
<dbReference type="PROSITE" id="PS50893">
    <property type="entry name" value="ABC_TRANSPORTER_2"/>
    <property type="match status" value="1"/>
</dbReference>
<evidence type="ECO:0000259" key="4">
    <source>
        <dbReference type="PROSITE" id="PS50893"/>
    </source>
</evidence>
<evidence type="ECO:0000313" key="6">
    <source>
        <dbReference type="Proteomes" id="UP000071561"/>
    </source>
</evidence>
<dbReference type="GO" id="GO:0005524">
    <property type="term" value="F:ATP binding"/>
    <property type="evidence" value="ECO:0007669"/>
    <property type="project" value="UniProtKB-KW"/>
</dbReference>
<dbReference type="PATRIC" id="fig|188932.3.peg.2063"/>
<dbReference type="OrthoDB" id="9785229at2"/>
<dbReference type="AlphaFoldDB" id="A0A127VCC1"/>
<sequence length="229" mass="25802">MSLHVDSIRKHFKFRQVLNDIFISCKQGEVIGLLGRNGSGKSTLLKIIFGSLAAENRFVAIDDIRTNGLFQNKGLIGYLPQESFLPGHIKIKSIVNLYCGPHQAAILFEHDMVKPFLAKKSRELSGGERRMIEVLIMIYSTARYLLFDEPFNGISPMHIEKIKTLIQQNTVKKGFIITDHDYTNVIAISSRVILLHEGAIKKIGGLNDLVDLGYLPDKYAIELEKNTFT</sequence>
<dbReference type="PANTHER" id="PTHR42734">
    <property type="entry name" value="METAL TRANSPORT SYSTEM ATP-BINDING PROTEIN TM_0124-RELATED"/>
    <property type="match status" value="1"/>
</dbReference>
<dbReference type="SMART" id="SM00382">
    <property type="entry name" value="AAA"/>
    <property type="match status" value="1"/>
</dbReference>
<accession>A0A127VCC1</accession>
<dbReference type="InterPro" id="IPR027417">
    <property type="entry name" value="P-loop_NTPase"/>
</dbReference>
<dbReference type="InterPro" id="IPR003593">
    <property type="entry name" value="AAA+_ATPase"/>
</dbReference>
<dbReference type="RefSeq" id="WP_068407383.1">
    <property type="nucleotide sequence ID" value="NZ_CP014504.1"/>
</dbReference>
<dbReference type="Gene3D" id="3.40.50.300">
    <property type="entry name" value="P-loop containing nucleotide triphosphate hydrolases"/>
    <property type="match status" value="1"/>
</dbReference>
<evidence type="ECO:0000256" key="3">
    <source>
        <dbReference type="ARBA" id="ARBA00022840"/>
    </source>
</evidence>
<dbReference type="GO" id="GO:0016887">
    <property type="term" value="F:ATP hydrolysis activity"/>
    <property type="evidence" value="ECO:0007669"/>
    <property type="project" value="InterPro"/>
</dbReference>
<dbReference type="InterPro" id="IPR003439">
    <property type="entry name" value="ABC_transporter-like_ATP-bd"/>
</dbReference>
<dbReference type="Pfam" id="PF00005">
    <property type="entry name" value="ABC_tran"/>
    <property type="match status" value="1"/>
</dbReference>
<dbReference type="EMBL" id="CP014504">
    <property type="protein sequence ID" value="AMP98879.1"/>
    <property type="molecule type" value="Genomic_DNA"/>
</dbReference>
<dbReference type="PROSITE" id="PS00211">
    <property type="entry name" value="ABC_TRANSPORTER_1"/>
    <property type="match status" value="1"/>
</dbReference>
<dbReference type="Proteomes" id="UP000071561">
    <property type="component" value="Chromosome"/>
</dbReference>
<evidence type="ECO:0000256" key="2">
    <source>
        <dbReference type="ARBA" id="ARBA00022741"/>
    </source>
</evidence>
<reference evidence="5 6" key="1">
    <citation type="submission" date="2016-03" db="EMBL/GenBank/DDBJ databases">
        <title>Complete genome sequence of Pedobacter cryoconitis PAMC 27485.</title>
        <authorList>
            <person name="Lee J."/>
            <person name="Kim O.-S."/>
        </authorList>
    </citation>
    <scope>NUCLEOTIDE SEQUENCE [LARGE SCALE GENOMIC DNA]</scope>
    <source>
        <strain evidence="5 6">PAMC 27485</strain>
    </source>
</reference>
<keyword evidence="3 5" id="KW-0067">ATP-binding</keyword>
<dbReference type="SUPFAM" id="SSF52540">
    <property type="entry name" value="P-loop containing nucleoside triphosphate hydrolases"/>
    <property type="match status" value="1"/>
</dbReference>
<dbReference type="InterPro" id="IPR017871">
    <property type="entry name" value="ABC_transporter-like_CS"/>
</dbReference>
<protein>
    <submittedName>
        <fullName evidence="5">ABC transporter ATP-binding protein</fullName>
    </submittedName>
</protein>
<feature type="domain" description="ABC transporter" evidence="4">
    <location>
        <begin position="3"/>
        <end position="222"/>
    </location>
</feature>
<keyword evidence="6" id="KW-1185">Reference proteome</keyword>
<evidence type="ECO:0000313" key="5">
    <source>
        <dbReference type="EMBL" id="AMP98879.1"/>
    </source>
</evidence>
<dbReference type="KEGG" id="pcm:AY601_1973"/>
<name>A0A127VCC1_9SPHI</name>
<organism evidence="5 6">
    <name type="scientific">Pedobacter cryoconitis</name>
    <dbReference type="NCBI Taxonomy" id="188932"/>
    <lineage>
        <taxon>Bacteria</taxon>
        <taxon>Pseudomonadati</taxon>
        <taxon>Bacteroidota</taxon>
        <taxon>Sphingobacteriia</taxon>
        <taxon>Sphingobacteriales</taxon>
        <taxon>Sphingobacteriaceae</taxon>
        <taxon>Pedobacter</taxon>
    </lineage>
</organism>
<dbReference type="InterPro" id="IPR050153">
    <property type="entry name" value="Metal_Ion_Import_ABC"/>
</dbReference>
<gene>
    <name evidence="5" type="ORF">AY601_1973</name>
</gene>
<keyword evidence="1" id="KW-0813">Transport</keyword>